<keyword evidence="1" id="KW-0472">Membrane</keyword>
<feature type="transmembrane region" description="Helical" evidence="1">
    <location>
        <begin position="43"/>
        <end position="63"/>
    </location>
</feature>
<keyword evidence="1" id="KW-0812">Transmembrane</keyword>
<accession>B9RN38</accession>
<reference evidence="3" key="1">
    <citation type="journal article" date="2010" name="Nat. Biotechnol.">
        <title>Draft genome sequence of the oilseed species Ricinus communis.</title>
        <authorList>
            <person name="Chan A.P."/>
            <person name="Crabtree J."/>
            <person name="Zhao Q."/>
            <person name="Lorenzi H."/>
            <person name="Orvis J."/>
            <person name="Puiu D."/>
            <person name="Melake-Berhan A."/>
            <person name="Jones K.M."/>
            <person name="Redman J."/>
            <person name="Chen G."/>
            <person name="Cahoon E.B."/>
            <person name="Gedil M."/>
            <person name="Stanke M."/>
            <person name="Haas B.J."/>
            <person name="Wortman J.R."/>
            <person name="Fraser-Liggett C.M."/>
            <person name="Ravel J."/>
            <person name="Rabinowicz P.D."/>
        </authorList>
    </citation>
    <scope>NUCLEOTIDE SEQUENCE [LARGE SCALE GENOMIC DNA]</scope>
    <source>
        <strain evidence="3">cv. Hale</strain>
    </source>
</reference>
<organism evidence="2 3">
    <name type="scientific">Ricinus communis</name>
    <name type="common">Castor bean</name>
    <dbReference type="NCBI Taxonomy" id="3988"/>
    <lineage>
        <taxon>Eukaryota</taxon>
        <taxon>Viridiplantae</taxon>
        <taxon>Streptophyta</taxon>
        <taxon>Embryophyta</taxon>
        <taxon>Tracheophyta</taxon>
        <taxon>Spermatophyta</taxon>
        <taxon>Magnoliopsida</taxon>
        <taxon>eudicotyledons</taxon>
        <taxon>Gunneridae</taxon>
        <taxon>Pentapetalae</taxon>
        <taxon>rosids</taxon>
        <taxon>fabids</taxon>
        <taxon>Malpighiales</taxon>
        <taxon>Euphorbiaceae</taxon>
        <taxon>Acalyphoideae</taxon>
        <taxon>Acalypheae</taxon>
        <taxon>Ricinus</taxon>
    </lineage>
</organism>
<dbReference type="InParanoid" id="B9RN38"/>
<name>B9RN38_RICCO</name>
<evidence type="ECO:0000313" key="3">
    <source>
        <dbReference type="Proteomes" id="UP000008311"/>
    </source>
</evidence>
<sequence>MRRHGWQRPLHPLQIVGMAVYIFLVVAFYTFLGLFLGNRIAEITVTTIFSFVALSVMFLFIRCTATDPTDKTSFRKKRTSKSSGISKFNYGFILSQIVVRFFRRLERKILRTFIRRKYLDPLKTSAQMEPLLPFPLVLKDDSIAPDPKDDEISYCSLCDFEVRDTIFCKLLLSLWSTI</sequence>
<protein>
    <submittedName>
        <fullName evidence="2">Uncharacterized protein</fullName>
    </submittedName>
</protein>
<keyword evidence="1" id="KW-1133">Transmembrane helix</keyword>
<dbReference type="AlphaFoldDB" id="B9RN38"/>
<dbReference type="Proteomes" id="UP000008311">
    <property type="component" value="Unassembled WGS sequence"/>
</dbReference>
<keyword evidence="3" id="KW-1185">Reference proteome</keyword>
<evidence type="ECO:0000256" key="1">
    <source>
        <dbReference type="SAM" id="Phobius"/>
    </source>
</evidence>
<dbReference type="GO" id="GO:0005794">
    <property type="term" value="C:Golgi apparatus"/>
    <property type="evidence" value="ECO:0000318"/>
    <property type="project" value="GO_Central"/>
</dbReference>
<dbReference type="EMBL" id="EQ973790">
    <property type="protein sequence ID" value="EEF47161.1"/>
    <property type="molecule type" value="Genomic_DNA"/>
</dbReference>
<feature type="transmembrane region" description="Helical" evidence="1">
    <location>
        <begin position="84"/>
        <end position="102"/>
    </location>
</feature>
<proteinExistence type="predicted"/>
<dbReference type="GO" id="GO:0006612">
    <property type="term" value="P:protein targeting to membrane"/>
    <property type="evidence" value="ECO:0000318"/>
    <property type="project" value="GO_Central"/>
</dbReference>
<gene>
    <name evidence="2" type="ORF">RCOM_1343190</name>
</gene>
<dbReference type="GO" id="GO:0005783">
    <property type="term" value="C:endoplasmic reticulum"/>
    <property type="evidence" value="ECO:0000318"/>
    <property type="project" value="GO_Central"/>
</dbReference>
<feature type="transmembrane region" description="Helical" evidence="1">
    <location>
        <begin position="12"/>
        <end position="37"/>
    </location>
</feature>
<evidence type="ECO:0000313" key="2">
    <source>
        <dbReference type="EMBL" id="EEF47161.1"/>
    </source>
</evidence>
<dbReference type="STRING" id="3988.B9RN38"/>
<dbReference type="eggNOG" id="KOG1311">
    <property type="taxonomic scope" value="Eukaryota"/>
</dbReference>
<dbReference type="GO" id="GO:0019706">
    <property type="term" value="F:protein-cysteine S-palmitoyltransferase activity"/>
    <property type="evidence" value="ECO:0000318"/>
    <property type="project" value="GO_Central"/>
</dbReference>